<accession>A0A3B0KQZ7</accession>
<evidence type="ECO:0000313" key="5">
    <source>
        <dbReference type="EMBL" id="SPP88306.1"/>
    </source>
</evidence>
<dbReference type="PANTHER" id="PTHR11733:SF133">
    <property type="entry name" value="PHOSPHATE-REGULATING NEUTRAL ENDOPEPTIDASE PHEX"/>
    <property type="match status" value="1"/>
</dbReference>
<dbReference type="GO" id="GO:0004222">
    <property type="term" value="F:metalloendopeptidase activity"/>
    <property type="evidence" value="ECO:0007669"/>
    <property type="project" value="InterPro"/>
</dbReference>
<keyword evidence="6" id="KW-1185">Reference proteome</keyword>
<dbReference type="OrthoDB" id="7945029at2759"/>
<dbReference type="PROSITE" id="PS51257">
    <property type="entry name" value="PROKAR_LIPOPROTEIN"/>
    <property type="match status" value="1"/>
</dbReference>
<protein>
    <recommendedName>
        <fullName evidence="4">Peptidase M13 N-terminal domain-containing protein</fullName>
    </recommendedName>
</protein>
<dbReference type="InterPro" id="IPR008753">
    <property type="entry name" value="Peptidase_M13_N"/>
</dbReference>
<dbReference type="Pfam" id="PF05649">
    <property type="entry name" value="Peptidase_M13_N"/>
    <property type="match status" value="1"/>
</dbReference>
<organism evidence="5 6">
    <name type="scientific">Drosophila guanche</name>
    <name type="common">Fruit fly</name>
    <dbReference type="NCBI Taxonomy" id="7266"/>
    <lineage>
        <taxon>Eukaryota</taxon>
        <taxon>Metazoa</taxon>
        <taxon>Ecdysozoa</taxon>
        <taxon>Arthropoda</taxon>
        <taxon>Hexapoda</taxon>
        <taxon>Insecta</taxon>
        <taxon>Pterygota</taxon>
        <taxon>Neoptera</taxon>
        <taxon>Endopterygota</taxon>
        <taxon>Diptera</taxon>
        <taxon>Brachycera</taxon>
        <taxon>Muscomorpha</taxon>
        <taxon>Ephydroidea</taxon>
        <taxon>Drosophilidae</taxon>
        <taxon>Drosophila</taxon>
        <taxon>Sophophora</taxon>
    </lineage>
</organism>
<dbReference type="SUPFAM" id="SSF55486">
    <property type="entry name" value="Metalloproteases ('zincins'), catalytic domain"/>
    <property type="match status" value="1"/>
</dbReference>
<dbReference type="GO" id="GO:0016485">
    <property type="term" value="P:protein processing"/>
    <property type="evidence" value="ECO:0007669"/>
    <property type="project" value="TreeGrafter"/>
</dbReference>
<dbReference type="PROSITE" id="PS51885">
    <property type="entry name" value="NEPRILYSIN"/>
    <property type="match status" value="1"/>
</dbReference>
<feature type="signal peptide" evidence="3">
    <location>
        <begin position="1"/>
        <end position="18"/>
    </location>
</feature>
<comment type="similarity">
    <text evidence="2">Belongs to the peptidase M13 family.</text>
</comment>
<dbReference type="Gene3D" id="1.10.1380.10">
    <property type="entry name" value="Neutral endopeptidase , domain2"/>
    <property type="match status" value="1"/>
</dbReference>
<gene>
    <name evidence="5" type="ORF">DGUA_6G019777</name>
</gene>
<dbReference type="AlphaFoldDB" id="A0A3B0KQZ7"/>
<evidence type="ECO:0000313" key="6">
    <source>
        <dbReference type="Proteomes" id="UP000268350"/>
    </source>
</evidence>
<evidence type="ECO:0000256" key="3">
    <source>
        <dbReference type="SAM" id="SignalP"/>
    </source>
</evidence>
<dbReference type="PANTHER" id="PTHR11733">
    <property type="entry name" value="ZINC METALLOPROTEASE FAMILY M13 NEPRILYSIN-RELATED"/>
    <property type="match status" value="1"/>
</dbReference>
<dbReference type="InterPro" id="IPR042089">
    <property type="entry name" value="Peptidase_M13_dom_2"/>
</dbReference>
<feature type="domain" description="Peptidase M13 N-terminal" evidence="4">
    <location>
        <begin position="45"/>
        <end position="347"/>
    </location>
</feature>
<reference evidence="6" key="1">
    <citation type="submission" date="2018-01" db="EMBL/GenBank/DDBJ databases">
        <authorList>
            <person name="Alioto T."/>
            <person name="Alioto T."/>
        </authorList>
    </citation>
    <scope>NUCLEOTIDE SEQUENCE [LARGE SCALE GENOMIC DNA]</scope>
</reference>
<dbReference type="OMA" id="WTDYLMD"/>
<keyword evidence="3" id="KW-0732">Signal</keyword>
<dbReference type="InterPro" id="IPR000718">
    <property type="entry name" value="Peptidase_M13"/>
</dbReference>
<evidence type="ECO:0000256" key="2">
    <source>
        <dbReference type="ARBA" id="ARBA00007357"/>
    </source>
</evidence>
<dbReference type="Proteomes" id="UP000268350">
    <property type="component" value="Unassembled WGS sequence"/>
</dbReference>
<evidence type="ECO:0000256" key="1">
    <source>
        <dbReference type="ARBA" id="ARBA00004401"/>
    </source>
</evidence>
<name>A0A3B0KQZ7_DROGU</name>
<dbReference type="GO" id="GO:0005886">
    <property type="term" value="C:plasma membrane"/>
    <property type="evidence" value="ECO:0007669"/>
    <property type="project" value="UniProtKB-SubCell"/>
</dbReference>
<feature type="chain" id="PRO_5017327363" description="Peptidase M13 N-terminal domain-containing protein" evidence="3">
    <location>
        <begin position="19"/>
        <end position="597"/>
    </location>
</feature>
<proteinExistence type="inferred from homology"/>
<sequence>MYLKVLAVLLSAVSVSCADSFASVENDLLHFSYKLEQYLDTSKLPCQDFYGYVCSQSANISQTGKDRFQTFLKVADDEQLMDMELQLVNFFKSCESARGPDALKNSQLYRASGGWPAMETTKPNATARRNQTLSWLGLLGHFHEMGSPYFFNAELTMQSNKRLVVLRPDITRRHTMRKFEQRVGELLQSFGIEQSRAHVAALEVLSLERSRREIVKADHIEDEVQFSYGNFKRSAFGNASLARLDWDGYFRKLLGGKTPQATDTIVVKQLPRLVNYFVLLQNTSMNRILNWIWTDYLMDIVDSDCHQLAETYAGDIYAHVVQRVSADRVELTQMYSAVGKAYTEQLAKSVWVDEISQQSSKQFLGRIMHLTLNGDERLDAIYHDIVLGRRSFYRNLEKLRRFQRKRRQPSQASLQLRQYAQIFDSVNALLGKQNLSSPLNHLLVAEYFARSLVAAGSNSRTPGAWRSTDSERRFNAFQNCSGVPATMVNPNELLLGLLAQRQALSCFKEWLRQPARIPLQERIDSLLGVGRMKLSLIRLYFIGSLLVDCRYELGPLQQERKRQLVHAVMRNSREFGDAFHCHSGDALAGQYQHCNLL</sequence>
<comment type="subcellular location">
    <subcellularLocation>
        <location evidence="1">Cell membrane</location>
        <topology evidence="1">Single-pass type II membrane protein</topology>
    </subcellularLocation>
</comment>
<evidence type="ECO:0000259" key="4">
    <source>
        <dbReference type="Pfam" id="PF05649"/>
    </source>
</evidence>
<dbReference type="EMBL" id="OUUW01000014">
    <property type="protein sequence ID" value="SPP88306.1"/>
    <property type="molecule type" value="Genomic_DNA"/>
</dbReference>